<evidence type="ECO:0000256" key="1">
    <source>
        <dbReference type="ARBA" id="ARBA00022676"/>
    </source>
</evidence>
<accession>A0A1L5P705</accession>
<dbReference type="GO" id="GO:0016757">
    <property type="term" value="F:glycosyltransferase activity"/>
    <property type="evidence" value="ECO:0007669"/>
    <property type="project" value="UniProtKB-KW"/>
</dbReference>
<dbReference type="GO" id="GO:0015774">
    <property type="term" value="P:polysaccharide transport"/>
    <property type="evidence" value="ECO:0007669"/>
    <property type="project" value="InterPro"/>
</dbReference>
<keyword evidence="3" id="KW-0479">Metal-binding</keyword>
<dbReference type="Pfam" id="PF01501">
    <property type="entry name" value="Glyco_transf_8"/>
    <property type="match status" value="1"/>
</dbReference>
<dbReference type="InterPro" id="IPR002495">
    <property type="entry name" value="Glyco_trans_8"/>
</dbReference>
<proteinExistence type="predicted"/>
<dbReference type="EMBL" id="CP017241">
    <property type="protein sequence ID" value="APO75901.1"/>
    <property type="molecule type" value="Genomic_DNA"/>
</dbReference>
<evidence type="ECO:0000256" key="2">
    <source>
        <dbReference type="ARBA" id="ARBA00022679"/>
    </source>
</evidence>
<dbReference type="GO" id="GO:0000271">
    <property type="term" value="P:polysaccharide biosynthetic process"/>
    <property type="evidence" value="ECO:0007669"/>
    <property type="project" value="InterPro"/>
</dbReference>
<dbReference type="SUPFAM" id="SSF53448">
    <property type="entry name" value="Nucleotide-diphospho-sugar transferases"/>
    <property type="match status" value="1"/>
</dbReference>
<dbReference type="PANTHER" id="PTHR13778:SF47">
    <property type="entry name" value="LIPOPOLYSACCHARIDE 1,3-GALACTOSYLTRANSFERASE"/>
    <property type="match status" value="1"/>
</dbReference>
<evidence type="ECO:0000313" key="5">
    <source>
        <dbReference type="Proteomes" id="UP000185109"/>
    </source>
</evidence>
<reference evidence="4 5" key="1">
    <citation type="submission" date="2016-09" db="EMBL/GenBank/DDBJ databases">
        <title>The complete genome sequences of Rhizobium gallicum, symbiovars gallicum and phaseoli, symbionts associated to common bean (Phaseolus vulgaris).</title>
        <authorList>
            <person name="Bustos P."/>
            <person name="Santamaria R.I."/>
            <person name="Perez-Carrascal O.M."/>
            <person name="Juarez S."/>
            <person name="Lozano L."/>
            <person name="Martinez-Flores I."/>
            <person name="Martinez-Romero E."/>
            <person name="Cevallos M."/>
            <person name="Romero D."/>
            <person name="Davila G."/>
            <person name="Gonzalez V."/>
        </authorList>
    </citation>
    <scope>NUCLEOTIDE SEQUENCE [LARGE SCALE GENOMIC DNA]</scope>
    <source>
        <strain evidence="4 5">8C-3</strain>
    </source>
</reference>
<gene>
    <name evidence="4" type="ORF">AM571_CH03100</name>
</gene>
<organism evidence="4 5">
    <name type="scientific">Rhizobium etli 8C-3</name>
    <dbReference type="NCBI Taxonomy" id="538025"/>
    <lineage>
        <taxon>Bacteria</taxon>
        <taxon>Pseudomonadati</taxon>
        <taxon>Pseudomonadota</taxon>
        <taxon>Alphaproteobacteria</taxon>
        <taxon>Hyphomicrobiales</taxon>
        <taxon>Rhizobiaceae</taxon>
        <taxon>Rhizobium/Agrobacterium group</taxon>
        <taxon>Rhizobium</taxon>
    </lineage>
</organism>
<evidence type="ECO:0000256" key="3">
    <source>
        <dbReference type="ARBA" id="ARBA00022723"/>
    </source>
</evidence>
<evidence type="ECO:0000313" key="4">
    <source>
        <dbReference type="EMBL" id="APO75901.1"/>
    </source>
</evidence>
<dbReference type="AlphaFoldDB" id="A0A1L5P705"/>
<dbReference type="InterPro" id="IPR007833">
    <property type="entry name" value="Capsule_polysaccharide_synth"/>
</dbReference>
<dbReference type="InterPro" id="IPR029044">
    <property type="entry name" value="Nucleotide-diphossugar_trans"/>
</dbReference>
<protein>
    <submittedName>
        <fullName evidence="4">Glycosyltransferase family 8 protein</fullName>
    </submittedName>
</protein>
<dbReference type="Gene3D" id="3.90.550.10">
    <property type="entry name" value="Spore Coat Polysaccharide Biosynthesis Protein SpsA, Chain A"/>
    <property type="match status" value="1"/>
</dbReference>
<sequence>MSLQIRRGIEMYSPLHDVSIERVRATGIHEPSSDRVNLVFASDRNYLPYTAVTLASILKNYKGSKAIHVYLLVDQKLDDQHVAKFTALKEIHGFDFHEIDVDASQFANIRTSAGISIATYYRLLMHKLLPKDVHKVLYLDSDLIILDSIDSLFDEKFDGAVFAGVEDSISTTYNKRFGIPASGRHINAGVMLVNIDAMRRIRFDGLVERYLEANRYRLTLGDQQIIAELFFDAIRYVPVKWNVHGSMFAPNWIDSFVGSQNAMDATEAAKAISSPSLIHYTLARKPWMSLEHPESDKWFKYLALTPYAAEISKPQPYGGGAKKPGTKNPEPMSPLRHFFAKYIPGTAISIARLRRTRLDVNKLNKRVTAIENVGRASPGTAPGSAVELKSILVERARNLPNTFSAGETIGSLAPNSQILSNVNKSDMDGGYAENIKTAMKTAKFSFFKDRAPDAVFLLSQRINQTMFWDCIRSAYLYDRPLYFVEVALFGAFSSYFDADATLNERRALGFMIDDMGYYFDARQPSRIERTLNDPSFVLTEAETSRARAAISRICAERITKYNRYIDSAPYHLERDAVLIIDQKKGDASIEFSGATDQTFADMLDAAIRDNPGKPVYFKRHPDSIYRNMNSYRDRTRSAVTVLPDDVSIGAIIDQCEAVYTVSSQVGFEALMRNKRVVTFGIPFFSGWGLTDDRMPISRRTMRRSIEEIFYVSCIKQSIYVDASSGALVEIEKIIDIILQMRADRAARS</sequence>
<dbReference type="InterPro" id="IPR050748">
    <property type="entry name" value="Glycosyltrans_8_dom-fam"/>
</dbReference>
<dbReference type="PANTHER" id="PTHR13778">
    <property type="entry name" value="GLYCOSYLTRANSFERASE 8 DOMAIN-CONTAINING PROTEIN"/>
    <property type="match status" value="1"/>
</dbReference>
<dbReference type="Proteomes" id="UP000185109">
    <property type="component" value="Chromosome"/>
</dbReference>
<dbReference type="CDD" id="cd04194">
    <property type="entry name" value="GT8_A4GalT_like"/>
    <property type="match status" value="1"/>
</dbReference>
<dbReference type="Pfam" id="PF05159">
    <property type="entry name" value="Capsule_synth"/>
    <property type="match status" value="1"/>
</dbReference>
<keyword evidence="1" id="KW-0328">Glycosyltransferase</keyword>
<name>A0A1L5P705_RHIET</name>
<keyword evidence="2 4" id="KW-0808">Transferase</keyword>
<dbReference type="GO" id="GO:0046872">
    <property type="term" value="F:metal ion binding"/>
    <property type="evidence" value="ECO:0007669"/>
    <property type="project" value="UniProtKB-KW"/>
</dbReference>